<comment type="catalytic activity">
    <reaction evidence="25">
        <text>1-chloro-2,4-dinitrobenzene + glutathione = 2,4-dinitrophenyl-S-glutathione + chloride + H(+)</text>
        <dbReference type="Rhea" id="RHEA:51220"/>
        <dbReference type="ChEBI" id="CHEBI:15378"/>
        <dbReference type="ChEBI" id="CHEBI:17996"/>
        <dbReference type="ChEBI" id="CHEBI:34718"/>
        <dbReference type="ChEBI" id="CHEBI:57925"/>
        <dbReference type="ChEBI" id="CHEBI:133977"/>
        <dbReference type="EC" id="2.5.1.18"/>
    </reaction>
</comment>
<dbReference type="InterPro" id="IPR007822">
    <property type="entry name" value="LANC-like"/>
</dbReference>
<evidence type="ECO:0000256" key="21">
    <source>
        <dbReference type="ARBA" id="ARBA00022990"/>
    </source>
</evidence>
<keyword evidence="21" id="KW-0007">Acetylation</keyword>
<evidence type="ECO:0000256" key="31">
    <source>
        <dbReference type="SAM" id="MobiDB-lite"/>
    </source>
</evidence>
<comment type="similarity">
    <text evidence="5">Belongs to the LanC-like protein family.</text>
</comment>
<evidence type="ECO:0000256" key="3">
    <source>
        <dbReference type="ARBA" id="ARBA00004202"/>
    </source>
</evidence>
<dbReference type="Gene3D" id="1.10.238.10">
    <property type="entry name" value="EF-hand"/>
    <property type="match status" value="2"/>
</dbReference>
<dbReference type="CDD" id="cd04794">
    <property type="entry name" value="euk_LANCL"/>
    <property type="match status" value="1"/>
</dbReference>
<evidence type="ECO:0000256" key="11">
    <source>
        <dbReference type="ARBA" id="ARBA00022475"/>
    </source>
</evidence>
<evidence type="ECO:0000256" key="2">
    <source>
        <dbReference type="ARBA" id="ARBA00004123"/>
    </source>
</evidence>
<dbReference type="PROSITE" id="PS50222">
    <property type="entry name" value="EF_HAND_2"/>
    <property type="match status" value="2"/>
</dbReference>
<reference evidence="33 34" key="1">
    <citation type="submission" date="2018-03" db="EMBL/GenBank/DDBJ databases">
        <title>Draft genome sequence of Rohu Carp (Labeo rohita).</title>
        <authorList>
            <person name="Das P."/>
            <person name="Kushwaha B."/>
            <person name="Joshi C.G."/>
            <person name="Kumar D."/>
            <person name="Nagpure N.S."/>
            <person name="Sahoo L."/>
            <person name="Das S.P."/>
            <person name="Bit A."/>
            <person name="Patnaik S."/>
            <person name="Meher P.K."/>
            <person name="Jayasankar P."/>
            <person name="Koringa P.G."/>
            <person name="Patel N.V."/>
            <person name="Hinsu A.T."/>
            <person name="Kumar R."/>
            <person name="Pandey M."/>
            <person name="Agarwal S."/>
            <person name="Srivastava S."/>
            <person name="Singh M."/>
            <person name="Iquebal M.A."/>
            <person name="Jaiswal S."/>
            <person name="Angadi U.B."/>
            <person name="Kumar N."/>
            <person name="Raza M."/>
            <person name="Shah T.M."/>
            <person name="Rai A."/>
            <person name="Jena J.K."/>
        </authorList>
    </citation>
    <scope>NUCLEOTIDE SEQUENCE [LARGE SCALE GENOMIC DNA]</scope>
    <source>
        <strain evidence="33">DASCIFA01</strain>
        <tissue evidence="33">Testis</tissue>
    </source>
</reference>
<evidence type="ECO:0000256" key="7">
    <source>
        <dbReference type="ARBA" id="ARBA00011097"/>
    </source>
</evidence>
<keyword evidence="35" id="KW-1267">Proteomics identification</keyword>
<keyword evidence="20" id="KW-0832">Ubl conjugation</keyword>
<dbReference type="GO" id="GO:0031179">
    <property type="term" value="P:peptide modification"/>
    <property type="evidence" value="ECO:0007669"/>
    <property type="project" value="InterPro"/>
</dbReference>
<dbReference type="AlphaFoldDB" id="A0A498MFQ8"/>
<protein>
    <recommendedName>
        <fullName evidence="9">Calmodulin</fullName>
        <ecNumber evidence="8">2.5.1.18</ecNumber>
    </recommendedName>
    <alternativeName>
        <fullName evidence="27">Glutathione S-transferase LANCL1</fullName>
    </alternativeName>
    <alternativeName>
        <fullName evidence="28">LanC-like protein 1</fullName>
    </alternativeName>
    <alternativeName>
        <fullName evidence="10">PEST proteolytic signal-containing nuclear protein</fullName>
    </alternativeName>
</protein>
<evidence type="ECO:0000256" key="5">
    <source>
        <dbReference type="ARBA" id="ARBA00007179"/>
    </source>
</evidence>
<keyword evidence="11" id="KW-1003">Cell membrane</keyword>
<dbReference type="GO" id="GO:0005509">
    <property type="term" value="F:calcium ion binding"/>
    <property type="evidence" value="ECO:0007669"/>
    <property type="project" value="InterPro"/>
</dbReference>
<organism evidence="33 34">
    <name type="scientific">Labeo rohita</name>
    <name type="common">Indian major carp</name>
    <name type="synonym">Cyprinus rohita</name>
    <dbReference type="NCBI Taxonomy" id="84645"/>
    <lineage>
        <taxon>Eukaryota</taxon>
        <taxon>Metazoa</taxon>
        <taxon>Chordata</taxon>
        <taxon>Craniata</taxon>
        <taxon>Vertebrata</taxon>
        <taxon>Euteleostomi</taxon>
        <taxon>Actinopterygii</taxon>
        <taxon>Neopterygii</taxon>
        <taxon>Teleostei</taxon>
        <taxon>Ostariophysi</taxon>
        <taxon>Cypriniformes</taxon>
        <taxon>Cyprinidae</taxon>
        <taxon>Labeoninae</taxon>
        <taxon>Labeonini</taxon>
        <taxon>Labeo</taxon>
    </lineage>
</organism>
<evidence type="ECO:0000256" key="17">
    <source>
        <dbReference type="ARBA" id="ARBA00022737"/>
    </source>
</evidence>
<comment type="subunit">
    <text evidence="7">Interacts with UHRF2/NIRF.</text>
</comment>
<evidence type="ECO:0000256" key="29">
    <source>
        <dbReference type="ARBA" id="ARBA00047960"/>
    </source>
</evidence>
<comment type="catalytic activity">
    <reaction evidence="29">
        <text>RX + glutathione = an S-substituted glutathione + a halide anion + H(+)</text>
        <dbReference type="Rhea" id="RHEA:16437"/>
        <dbReference type="ChEBI" id="CHEBI:15378"/>
        <dbReference type="ChEBI" id="CHEBI:16042"/>
        <dbReference type="ChEBI" id="CHEBI:17792"/>
        <dbReference type="ChEBI" id="CHEBI:57925"/>
        <dbReference type="ChEBI" id="CHEBI:90779"/>
        <dbReference type="EC" id="2.5.1.18"/>
    </reaction>
</comment>
<sequence length="671" mass="74872">MAAVSRLRAVRPAIRQEEFNSATRREITPKMSEQRAIKNPYQDYTGPGCAQDLFDMQGNLTQHFASHISSKISELLAILENGLKNADPRDCTGYTGWAGIAVLYLHLHSIFGDVLFLQKALDYVNRSLRSLTQRWVTFLCGDAGPLAVAAVVYHRLQKPHEAEECVNRLLHLHQSVVQGKGRLPDELLYGRMGYLYSLIFINQQFQQEKIPIQYIQQICDAVLASGQSLSQRNRIQEQSPLMYEWYQEEYVGAAHGLSGIYYYLMQPGFVVGEDRVSYLVKPSVNYVCQLKFPSGNYPPCVGDSRDLLVHWCHGSPGIIYMLIQAFKVFGVRQYLEDALQCGEVIWQRGLLKKGYGLCHGAAGNAYGFLALYKITQDPKHLYRACMAGEFSADQIEDFKEAFGLFDRVGDNKVAYNQIADIMRALGQNPTNKDVKKILGDPSAEDMANKRVDFDAFLPMLKTVDTIQKGTYDDYVEGLRVFDKEGNGTVMGAELRIVLSTLGEKMNETEIDSLMQGQEDENGSVHYEGNCSSPLVSKPTVAHLGDGLRKRSADEIGLEDESKSKPAPPKISKPGFSMIAKKPTPISIKLGASKPKEPTPALPAKKAGLASVFNEDDDSEPEEMPPEAKMRMKNIGRETPTSAGPNSFNKGKQGFSDHQKLWERKLKAQSDQ</sequence>
<feature type="domain" description="EF-hand" evidence="32">
    <location>
        <begin position="469"/>
        <end position="504"/>
    </location>
</feature>
<evidence type="ECO:0000256" key="23">
    <source>
        <dbReference type="ARBA" id="ARBA00023242"/>
    </source>
</evidence>
<keyword evidence="22" id="KW-0472">Membrane</keyword>
<feature type="compositionally biased region" description="Basic and acidic residues" evidence="31">
    <location>
        <begin position="551"/>
        <end position="563"/>
    </location>
</feature>
<dbReference type="Pfam" id="PF05147">
    <property type="entry name" value="LANC_like"/>
    <property type="match status" value="1"/>
</dbReference>
<keyword evidence="16 30" id="KW-0479">Metal-binding</keyword>
<dbReference type="SUPFAM" id="SSF47473">
    <property type="entry name" value="EF-hand"/>
    <property type="match status" value="1"/>
</dbReference>
<evidence type="ECO:0000256" key="18">
    <source>
        <dbReference type="ARBA" id="ARBA00022833"/>
    </source>
</evidence>
<evidence type="ECO:0000256" key="22">
    <source>
        <dbReference type="ARBA" id="ARBA00023136"/>
    </source>
</evidence>
<evidence type="ECO:0000313" key="34">
    <source>
        <dbReference type="Proteomes" id="UP000290572"/>
    </source>
</evidence>
<evidence type="ECO:0000256" key="15">
    <source>
        <dbReference type="ARBA" id="ARBA00022679"/>
    </source>
</evidence>
<keyword evidence="34" id="KW-1185">Reference proteome</keyword>
<comment type="similarity">
    <text evidence="6">Belongs to the calmodulin family.</text>
</comment>
<keyword evidence="24" id="KW-0131">Cell cycle</keyword>
<evidence type="ECO:0000256" key="30">
    <source>
        <dbReference type="PIRSR" id="PIRSR607822-1"/>
    </source>
</evidence>
<evidence type="ECO:0000256" key="1">
    <source>
        <dbReference type="ARBA" id="ARBA00002646"/>
    </source>
</evidence>
<evidence type="ECO:0000256" key="26">
    <source>
        <dbReference type="ARBA" id="ARBA00037485"/>
    </source>
</evidence>
<dbReference type="Gene3D" id="1.50.10.10">
    <property type="match status" value="1"/>
</dbReference>
<dbReference type="InterPro" id="IPR020464">
    <property type="entry name" value="LanC-like_prot_euk"/>
</dbReference>
<dbReference type="SUPFAM" id="SSF158745">
    <property type="entry name" value="LanC-like"/>
    <property type="match status" value="1"/>
</dbReference>
<feature type="compositionally biased region" description="Acidic residues" evidence="31">
    <location>
        <begin position="613"/>
        <end position="624"/>
    </location>
</feature>
<keyword evidence="13" id="KW-0963">Cytoplasm</keyword>
<keyword evidence="12" id="KW-0488">Methylation</keyword>
<dbReference type="Proteomes" id="UP000290572">
    <property type="component" value="Unassembled WGS sequence"/>
</dbReference>
<dbReference type="GO" id="GO:0005886">
    <property type="term" value="C:plasma membrane"/>
    <property type="evidence" value="ECO:0007669"/>
    <property type="project" value="UniProtKB-SubCell"/>
</dbReference>
<evidence type="ECO:0000256" key="19">
    <source>
        <dbReference type="ARBA" id="ARBA00022837"/>
    </source>
</evidence>
<evidence type="ECO:0000256" key="8">
    <source>
        <dbReference type="ARBA" id="ARBA00012452"/>
    </source>
</evidence>
<comment type="caution">
    <text evidence="33">The sequence shown here is derived from an EMBL/GenBank/DDBJ whole genome shotgun (WGS) entry which is preliminary data.</text>
</comment>
<feature type="binding site" evidence="30">
    <location>
        <position position="358"/>
    </location>
    <ligand>
        <name>Zn(2+)</name>
        <dbReference type="ChEBI" id="CHEBI:29105"/>
    </ligand>
</feature>
<feature type="region of interest" description="Disordered" evidence="31">
    <location>
        <begin position="551"/>
        <end position="671"/>
    </location>
</feature>
<feature type="compositionally biased region" description="Polar residues" evidence="31">
    <location>
        <begin position="638"/>
        <end position="649"/>
    </location>
</feature>
<dbReference type="GO" id="GO:0016567">
    <property type="term" value="P:protein ubiquitination"/>
    <property type="evidence" value="ECO:0007669"/>
    <property type="project" value="InterPro"/>
</dbReference>
<feature type="compositionally biased region" description="Basic and acidic residues" evidence="31">
    <location>
        <begin position="654"/>
        <end position="671"/>
    </location>
</feature>
<evidence type="ECO:0000256" key="24">
    <source>
        <dbReference type="ARBA" id="ARBA00023306"/>
    </source>
</evidence>
<evidence type="ECO:0000256" key="28">
    <source>
        <dbReference type="ARBA" id="ARBA00043169"/>
    </source>
</evidence>
<evidence type="ECO:0000256" key="4">
    <source>
        <dbReference type="ARBA" id="ARBA00004496"/>
    </source>
</evidence>
<evidence type="ECO:0000256" key="20">
    <source>
        <dbReference type="ARBA" id="ARBA00022843"/>
    </source>
</evidence>
<evidence type="ECO:0000256" key="12">
    <source>
        <dbReference type="ARBA" id="ARBA00022481"/>
    </source>
</evidence>
<dbReference type="InterPro" id="IPR012341">
    <property type="entry name" value="6hp_glycosidase-like_sf"/>
</dbReference>
<evidence type="ECO:0007829" key="35">
    <source>
        <dbReference type="PeptideAtlas" id="A0A498MFQ8"/>
    </source>
</evidence>
<comment type="function">
    <text evidence="1">May be involved in cell cycle regulation.</text>
</comment>
<evidence type="ECO:0000256" key="13">
    <source>
        <dbReference type="ARBA" id="ARBA00022490"/>
    </source>
</evidence>
<keyword evidence="14" id="KW-0597">Phosphoprotein</keyword>
<comment type="function">
    <text evidence="26">Calmodulin acts as part of a calcium signal transduction pathway by mediating the control of a large number of enzymes, ion channels, aquaporins and other proteins through calcium-binding. Calcium-binding is required for the activation of calmodulin. Among the enzymes to be stimulated by the calmodulin-calcium complex are a number of protein kinases, such as myosin light-chain kinases and calmodulin-dependent protein kinase type II (CaMK2), and phosphatases.</text>
</comment>
<dbReference type="GO" id="GO:0005634">
    <property type="term" value="C:nucleus"/>
    <property type="evidence" value="ECO:0007669"/>
    <property type="project" value="UniProtKB-SubCell"/>
</dbReference>
<dbReference type="GO" id="GO:0005975">
    <property type="term" value="P:carbohydrate metabolic process"/>
    <property type="evidence" value="ECO:0007669"/>
    <property type="project" value="InterPro"/>
</dbReference>
<dbReference type="EMBL" id="QBIY01012688">
    <property type="protein sequence ID" value="RXN18990.1"/>
    <property type="molecule type" value="Genomic_DNA"/>
</dbReference>
<dbReference type="InterPro" id="IPR002048">
    <property type="entry name" value="EF_hand_dom"/>
</dbReference>
<dbReference type="FunFam" id="1.10.238.10:FF:000527">
    <property type="entry name" value="Calmodulin-3"/>
    <property type="match status" value="1"/>
</dbReference>
<evidence type="ECO:0000256" key="9">
    <source>
        <dbReference type="ARBA" id="ARBA00020786"/>
    </source>
</evidence>
<feature type="binding site" evidence="30">
    <location>
        <position position="359"/>
    </location>
    <ligand>
        <name>Zn(2+)</name>
        <dbReference type="ChEBI" id="CHEBI:29105"/>
    </ligand>
</feature>
<comment type="subcellular location">
    <subcellularLocation>
        <location evidence="3">Cell membrane</location>
        <topology evidence="3">Peripheral membrane protein</topology>
    </subcellularLocation>
    <subcellularLocation>
        <location evidence="4">Cytoplasm</location>
    </subcellularLocation>
    <subcellularLocation>
        <location evidence="2">Nucleus</location>
    </subcellularLocation>
</comment>
<evidence type="ECO:0000313" key="33">
    <source>
        <dbReference type="EMBL" id="RXN18990.1"/>
    </source>
</evidence>
<keyword evidence="18 30" id="KW-0862">Zinc</keyword>
<evidence type="ECO:0000256" key="27">
    <source>
        <dbReference type="ARBA" id="ARBA00039457"/>
    </source>
</evidence>
<name>A0A498MFQ8_LABRO</name>
<evidence type="ECO:0000256" key="6">
    <source>
        <dbReference type="ARBA" id="ARBA00009763"/>
    </source>
</evidence>
<dbReference type="PRINTS" id="PR01951">
    <property type="entry name" value="LANCEUKARYTE"/>
</dbReference>
<dbReference type="EC" id="2.5.1.18" evidence="8"/>
<evidence type="ECO:0000256" key="14">
    <source>
        <dbReference type="ARBA" id="ARBA00022553"/>
    </source>
</evidence>
<dbReference type="CDD" id="cd00051">
    <property type="entry name" value="EFh"/>
    <property type="match status" value="1"/>
</dbReference>
<dbReference type="PRINTS" id="PR01950">
    <property type="entry name" value="LANCSUPER"/>
</dbReference>
<dbReference type="InterPro" id="IPR029169">
    <property type="entry name" value="PCNP"/>
</dbReference>
<dbReference type="Pfam" id="PF15473">
    <property type="entry name" value="PCNP"/>
    <property type="match status" value="1"/>
</dbReference>
<feature type="domain" description="EF-hand" evidence="32">
    <location>
        <begin position="393"/>
        <end position="428"/>
    </location>
</feature>
<dbReference type="PANTHER" id="PTHR12736:SF5">
    <property type="entry name" value="GLUTATHIONE S-TRANSFERASE LANCL1"/>
    <property type="match status" value="1"/>
</dbReference>
<keyword evidence="23" id="KW-0539">Nucleus</keyword>
<gene>
    <name evidence="33" type="ORF">ROHU_025916</name>
</gene>
<dbReference type="PANTHER" id="PTHR12736">
    <property type="entry name" value="LANC-LIKE PROTEIN"/>
    <property type="match status" value="1"/>
</dbReference>
<dbReference type="InterPro" id="IPR011992">
    <property type="entry name" value="EF-hand-dom_pair"/>
</dbReference>
<proteinExistence type="evidence at protein level"/>
<evidence type="ECO:0000256" key="25">
    <source>
        <dbReference type="ARBA" id="ARBA00035808"/>
    </source>
</evidence>
<keyword evidence="19" id="KW-0106">Calcium</keyword>
<keyword evidence="15" id="KW-0808">Transferase</keyword>
<evidence type="ECO:0000256" key="10">
    <source>
        <dbReference type="ARBA" id="ARBA00022059"/>
    </source>
</evidence>
<dbReference type="SMART" id="SM01260">
    <property type="entry name" value="LANC_like"/>
    <property type="match status" value="1"/>
</dbReference>
<dbReference type="GO" id="GO:0004364">
    <property type="term" value="F:glutathione transferase activity"/>
    <property type="evidence" value="ECO:0007669"/>
    <property type="project" value="UniProtKB-EC"/>
</dbReference>
<keyword evidence="17" id="KW-0677">Repeat</keyword>
<feature type="binding site" evidence="30">
    <location>
        <position position="312"/>
    </location>
    <ligand>
        <name>Zn(2+)</name>
        <dbReference type="ChEBI" id="CHEBI:29105"/>
    </ligand>
</feature>
<evidence type="ECO:0000259" key="32">
    <source>
        <dbReference type="PROSITE" id="PS50222"/>
    </source>
</evidence>
<accession>A0A498MFQ8</accession>
<evidence type="ECO:0000256" key="16">
    <source>
        <dbReference type="ARBA" id="ARBA00022723"/>
    </source>
</evidence>
<dbReference type="GO" id="GO:0005737">
    <property type="term" value="C:cytoplasm"/>
    <property type="evidence" value="ECO:0007669"/>
    <property type="project" value="UniProtKB-SubCell"/>
</dbReference>